<evidence type="ECO:0000313" key="3">
    <source>
        <dbReference type="Proteomes" id="UP000806528"/>
    </source>
</evidence>
<organism evidence="2 3">
    <name type="scientific">Nocardiopsis coralli</name>
    <dbReference type="NCBI Taxonomy" id="2772213"/>
    <lineage>
        <taxon>Bacteria</taxon>
        <taxon>Bacillati</taxon>
        <taxon>Actinomycetota</taxon>
        <taxon>Actinomycetes</taxon>
        <taxon>Streptosporangiales</taxon>
        <taxon>Nocardiopsidaceae</taxon>
        <taxon>Nocardiopsis</taxon>
    </lineage>
</organism>
<keyword evidence="3" id="KW-1185">Reference proteome</keyword>
<keyword evidence="1" id="KW-0732">Signal</keyword>
<evidence type="ECO:0000256" key="1">
    <source>
        <dbReference type="SAM" id="SignalP"/>
    </source>
</evidence>
<evidence type="ECO:0000313" key="2">
    <source>
        <dbReference type="EMBL" id="MBE3001233.1"/>
    </source>
</evidence>
<name>A0ABR9PBM0_9ACTN</name>
<accession>A0ABR9PBM0</accession>
<sequence length="432" mass="47151">MRSRAMGFTAIMAASALVLSACGADGDDTDDELVVWHLETPPNRVEALDALAEEYNNGDPEMPVRFEVQEWDEIYSTIAAAASAGDQPDALFVTPDLATYVRQLGLGAPVTDVVEGLEAEHGFIDAAIDPYRDDEEYWAVPLFGMVQVLWYRGDMFDDAGLDTPQTWEDLLEAAETLDTDEHSGIALPAGQNQATDQVLYSFMVTNGAADIYTGDGEIDFDTPETVETYELYDELLQYSPADSGNYSWGEPQAAFNSGSAAINIEKGQYLTPFEEETGLEPDDLGCAPIPTPETGGQPGSVYFSNGAMVLGEDEDRTAATDDFLEWLLDTENYGDLLNAEPGLYLPLTENGAEESDWREHETISTYEECVDVMLEQSETGELFGFVDGQYIDDVGEISGQNFIARAVQEMYVNDMTPADAVAAAQEQMQAAD</sequence>
<dbReference type="Pfam" id="PF01547">
    <property type="entry name" value="SBP_bac_1"/>
    <property type="match status" value="1"/>
</dbReference>
<proteinExistence type="predicted"/>
<dbReference type="SUPFAM" id="SSF53850">
    <property type="entry name" value="Periplasmic binding protein-like II"/>
    <property type="match status" value="1"/>
</dbReference>
<dbReference type="RefSeq" id="WP_193123830.1">
    <property type="nucleotide sequence ID" value="NZ_JADBGI010000022.1"/>
</dbReference>
<dbReference type="PROSITE" id="PS51257">
    <property type="entry name" value="PROKAR_LIPOPROTEIN"/>
    <property type="match status" value="1"/>
</dbReference>
<dbReference type="InterPro" id="IPR050490">
    <property type="entry name" value="Bact_solute-bd_prot1"/>
</dbReference>
<dbReference type="Proteomes" id="UP000806528">
    <property type="component" value="Unassembled WGS sequence"/>
</dbReference>
<dbReference type="Gene3D" id="3.40.190.10">
    <property type="entry name" value="Periplasmic binding protein-like II"/>
    <property type="match status" value="2"/>
</dbReference>
<comment type="caution">
    <text evidence="2">The sequence shown here is derived from an EMBL/GenBank/DDBJ whole genome shotgun (WGS) entry which is preliminary data.</text>
</comment>
<reference evidence="2 3" key="1">
    <citation type="submission" date="2020-09" db="EMBL/GenBank/DDBJ databases">
        <title>Diversity and distribution of actinomycetes associated with coral in the coast of Hainan.</title>
        <authorList>
            <person name="Li F."/>
        </authorList>
    </citation>
    <scope>NUCLEOTIDE SEQUENCE [LARGE SCALE GENOMIC DNA]</scope>
    <source>
        <strain evidence="2 3">HNM0947</strain>
    </source>
</reference>
<protein>
    <submittedName>
        <fullName evidence="2">Carbohydrate ABC transporter substrate-binding protein</fullName>
    </submittedName>
</protein>
<feature type="chain" id="PRO_5045441381" evidence="1">
    <location>
        <begin position="24"/>
        <end position="432"/>
    </location>
</feature>
<dbReference type="EMBL" id="JADBGI010000022">
    <property type="protein sequence ID" value="MBE3001233.1"/>
    <property type="molecule type" value="Genomic_DNA"/>
</dbReference>
<dbReference type="PANTHER" id="PTHR43649:SF12">
    <property type="entry name" value="DIACETYLCHITOBIOSE BINDING PROTEIN DASA"/>
    <property type="match status" value="1"/>
</dbReference>
<gene>
    <name evidence="2" type="ORF">IDM40_21425</name>
</gene>
<feature type="signal peptide" evidence="1">
    <location>
        <begin position="1"/>
        <end position="23"/>
    </location>
</feature>
<dbReference type="InterPro" id="IPR006059">
    <property type="entry name" value="SBP"/>
</dbReference>
<dbReference type="PANTHER" id="PTHR43649">
    <property type="entry name" value="ARABINOSE-BINDING PROTEIN-RELATED"/>
    <property type="match status" value="1"/>
</dbReference>